<protein>
    <submittedName>
        <fullName evidence="1">Uncharacterized protein</fullName>
    </submittedName>
</protein>
<evidence type="ECO:0000313" key="1">
    <source>
        <dbReference type="EMBL" id="BAU94805.1"/>
    </source>
</evidence>
<evidence type="ECO:0000313" key="2">
    <source>
        <dbReference type="Proteomes" id="UP000218244"/>
    </source>
</evidence>
<proteinExistence type="predicted"/>
<dbReference type="AlphaFoldDB" id="A0A160PNF8"/>
<sequence>MFLKFLGLLVWCIALNTKRGDPTFGFWRFLGLLVWSGRKIIPGPKKSDSLYGRLTHFQTRAQGNVRLKNSAL</sequence>
<dbReference type="EMBL" id="AP017369">
    <property type="protein sequence ID" value="BAU94805.1"/>
    <property type="molecule type" value="Genomic_DNA"/>
</dbReference>
<name>A0A160PNF8_9CORY</name>
<reference evidence="1 2" key="1">
    <citation type="submission" date="2016-02" db="EMBL/GenBank/DDBJ databases">
        <title>Corynebacterium glutamicum N24 whole genome sequencing project.</title>
        <authorList>
            <person name="Matsutani M."/>
            <person name="Nangtapong N."/>
            <person name="Yakushi T."/>
            <person name="Matsushita K."/>
        </authorList>
    </citation>
    <scope>NUCLEOTIDE SEQUENCE [LARGE SCALE GENOMIC DNA]</scope>
    <source>
        <strain evidence="1 2">N24</strain>
    </source>
</reference>
<accession>A0A160PNF8</accession>
<dbReference type="Proteomes" id="UP000218244">
    <property type="component" value="Chromosome"/>
</dbReference>
<keyword evidence="2" id="KW-1185">Reference proteome</keyword>
<gene>
    <name evidence="1" type="ORF">N24_0543</name>
</gene>
<dbReference type="KEGG" id="csur:N24_0543"/>
<organism evidence="1 2">
    <name type="scientific">Corynebacterium suranareeae</name>
    <dbReference type="NCBI Taxonomy" id="2506452"/>
    <lineage>
        <taxon>Bacteria</taxon>
        <taxon>Bacillati</taxon>
        <taxon>Actinomycetota</taxon>
        <taxon>Actinomycetes</taxon>
        <taxon>Mycobacteriales</taxon>
        <taxon>Corynebacteriaceae</taxon>
        <taxon>Corynebacterium</taxon>
    </lineage>
</organism>